<dbReference type="Proteomes" id="UP000295735">
    <property type="component" value="Unassembled WGS sequence"/>
</dbReference>
<reference evidence="8" key="2">
    <citation type="submission" date="2021-04" db="EMBL/GenBank/DDBJ databases">
        <title>Complete Genome Sequences of Macrococcus spp. from dog and cattle.</title>
        <authorList>
            <person name="Schwendener S."/>
            <person name="Perreten V."/>
        </authorList>
    </citation>
    <scope>NUCLEOTIDE SEQUENCE</scope>
    <source>
        <strain evidence="8">Epi0143-OL</strain>
    </source>
</reference>
<dbReference type="PANTHER" id="PTHR31756">
    <property type="entry name" value="PYRUVATE, PHOSPHATE DIKINASE REGULATORY PROTEIN 1, CHLOROPLASTIC"/>
    <property type="match status" value="1"/>
</dbReference>
<dbReference type="AlphaFoldDB" id="A0A9Q9BR88"/>
<keyword evidence="9" id="KW-1185">Reference proteome</keyword>
<dbReference type="KEGG" id="mequ:KFV11_01660"/>
<keyword evidence="4 5" id="KW-0418">Kinase</keyword>
<dbReference type="InterPro" id="IPR005177">
    <property type="entry name" value="Kinase-pyrophosphorylase"/>
</dbReference>
<feature type="compositionally biased region" description="Low complexity" evidence="6">
    <location>
        <begin position="7"/>
        <end position="22"/>
    </location>
</feature>
<proteinExistence type="inferred from homology"/>
<dbReference type="PANTHER" id="PTHR31756:SF3">
    <property type="entry name" value="PYRUVATE, PHOSPHATE DIKINASE REGULATORY PROTEIN 1, CHLOROPLASTIC"/>
    <property type="match status" value="1"/>
</dbReference>
<evidence type="ECO:0000313" key="10">
    <source>
        <dbReference type="Proteomes" id="UP001057381"/>
    </source>
</evidence>
<dbReference type="EMBL" id="CP073809">
    <property type="protein sequence ID" value="UTH14104.1"/>
    <property type="molecule type" value="Genomic_DNA"/>
</dbReference>
<name>A0A9Q9BR88_9STAP</name>
<dbReference type="Proteomes" id="UP001057381">
    <property type="component" value="Chromosome"/>
</dbReference>
<dbReference type="EC" id="2.7.11.32" evidence="5"/>
<dbReference type="InterPro" id="IPR026565">
    <property type="entry name" value="PPDK_reg"/>
</dbReference>
<evidence type="ECO:0000256" key="1">
    <source>
        <dbReference type="ARBA" id="ARBA00022527"/>
    </source>
</evidence>
<dbReference type="EC" id="2.7.4.27" evidence="5"/>
<dbReference type="HAMAP" id="MF_00921">
    <property type="entry name" value="PDRP"/>
    <property type="match status" value="1"/>
</dbReference>
<accession>A0A9Q9BR88</accession>
<evidence type="ECO:0000313" key="9">
    <source>
        <dbReference type="Proteomes" id="UP000295735"/>
    </source>
</evidence>
<dbReference type="Pfam" id="PF03618">
    <property type="entry name" value="Kinase-PPPase"/>
    <property type="match status" value="1"/>
</dbReference>
<protein>
    <recommendedName>
        <fullName evidence="5">Putative pyruvate, phosphate dikinase regulatory protein</fullName>
        <shortName evidence="5">PPDK regulatory protein</shortName>
        <ecNumber evidence="5">2.7.11.32</ecNumber>
        <ecNumber evidence="5">2.7.4.27</ecNumber>
    </recommendedName>
</protein>
<dbReference type="GO" id="GO:0016776">
    <property type="term" value="F:phosphotransferase activity, phosphate group as acceptor"/>
    <property type="evidence" value="ECO:0007669"/>
    <property type="project" value="UniProtKB-UniRule"/>
</dbReference>
<dbReference type="NCBIfam" id="NF003742">
    <property type="entry name" value="PRK05339.1"/>
    <property type="match status" value="1"/>
</dbReference>
<evidence type="ECO:0000313" key="7">
    <source>
        <dbReference type="EMBL" id="KAA1037595.1"/>
    </source>
</evidence>
<feature type="binding site" evidence="5">
    <location>
        <begin position="178"/>
        <end position="185"/>
    </location>
    <ligand>
        <name>ADP</name>
        <dbReference type="ChEBI" id="CHEBI:456216"/>
    </ligand>
</feature>
<evidence type="ECO:0000256" key="5">
    <source>
        <dbReference type="HAMAP-Rule" id="MF_00921"/>
    </source>
</evidence>
<keyword evidence="3 5" id="KW-0547">Nucleotide-binding</keyword>
<comment type="catalytic activity">
    <reaction evidence="5">
        <text>N(tele)-phospho-L-histidyl/L-threonyl-[pyruvate, phosphate dikinase] + ADP = N(tele)-phospho-L-histidyl/O-phospho-L-threonyl-[pyruvate, phosphate dikinase] + AMP + H(+)</text>
        <dbReference type="Rhea" id="RHEA:43692"/>
        <dbReference type="Rhea" id="RHEA-COMP:10650"/>
        <dbReference type="Rhea" id="RHEA-COMP:10651"/>
        <dbReference type="ChEBI" id="CHEBI:15378"/>
        <dbReference type="ChEBI" id="CHEBI:30013"/>
        <dbReference type="ChEBI" id="CHEBI:61977"/>
        <dbReference type="ChEBI" id="CHEBI:83586"/>
        <dbReference type="ChEBI" id="CHEBI:456215"/>
        <dbReference type="ChEBI" id="CHEBI:456216"/>
        <dbReference type="EC" id="2.7.11.32"/>
    </reaction>
</comment>
<evidence type="ECO:0000256" key="2">
    <source>
        <dbReference type="ARBA" id="ARBA00022679"/>
    </source>
</evidence>
<comment type="catalytic activity">
    <reaction evidence="5">
        <text>N(tele)-phospho-L-histidyl/O-phospho-L-threonyl-[pyruvate, phosphate dikinase] + phosphate + H(+) = N(tele)-phospho-L-histidyl/L-threonyl-[pyruvate, phosphate dikinase] + diphosphate</text>
        <dbReference type="Rhea" id="RHEA:43696"/>
        <dbReference type="Rhea" id="RHEA-COMP:10650"/>
        <dbReference type="Rhea" id="RHEA-COMP:10651"/>
        <dbReference type="ChEBI" id="CHEBI:15378"/>
        <dbReference type="ChEBI" id="CHEBI:30013"/>
        <dbReference type="ChEBI" id="CHEBI:33019"/>
        <dbReference type="ChEBI" id="CHEBI:43474"/>
        <dbReference type="ChEBI" id="CHEBI:61977"/>
        <dbReference type="ChEBI" id="CHEBI:83586"/>
        <dbReference type="EC" id="2.7.4.27"/>
    </reaction>
</comment>
<gene>
    <name evidence="7" type="ORF">ERX35_009455</name>
    <name evidence="8" type="ORF">KFV11_01660</name>
</gene>
<comment type="function">
    <text evidence="5">Bifunctional serine/threonine kinase and phosphorylase involved in the regulation of the pyruvate, phosphate dikinase (PPDK) by catalyzing its phosphorylation/dephosphorylation.</text>
</comment>
<evidence type="ECO:0000256" key="4">
    <source>
        <dbReference type="ARBA" id="ARBA00022777"/>
    </source>
</evidence>
<dbReference type="GO" id="GO:0043531">
    <property type="term" value="F:ADP binding"/>
    <property type="evidence" value="ECO:0007669"/>
    <property type="project" value="UniProtKB-UniRule"/>
</dbReference>
<organism evidence="8 10">
    <name type="scientific">Macrococcus equipercicus</name>
    <dbReference type="NCBI Taxonomy" id="69967"/>
    <lineage>
        <taxon>Bacteria</taxon>
        <taxon>Bacillati</taxon>
        <taxon>Bacillota</taxon>
        <taxon>Bacilli</taxon>
        <taxon>Bacillales</taxon>
        <taxon>Staphylococcaceae</taxon>
        <taxon>Macrococcus</taxon>
    </lineage>
</organism>
<evidence type="ECO:0000256" key="6">
    <source>
        <dbReference type="SAM" id="MobiDB-lite"/>
    </source>
</evidence>
<feature type="region of interest" description="Disordered" evidence="6">
    <location>
        <begin position="1"/>
        <end position="22"/>
    </location>
</feature>
<comment type="similarity">
    <text evidence="5">Belongs to the pyruvate, phosphate/water dikinase regulatory protein family. PDRP subfamily.</text>
</comment>
<evidence type="ECO:0000256" key="3">
    <source>
        <dbReference type="ARBA" id="ARBA00022741"/>
    </source>
</evidence>
<sequence length="295" mass="33144">MFSVPCTRSSACGSTESSSSTVGGLDLNDHELTIFVVSDSIGETAQRMIHATLTQFPMLDSVVIKKFPFMKDKEQFQNILELAKSSNAILVTTLVDQELNQLGLKFAADYGIPYVDYLSGLIHIIQQQTNVEPLLESGALRRLDSTYFKRIEAMEYSVKYDDGKNFNDLSEADAVIVGVSRTSKTPLSMYLANKGYKIANIPLVPEVPLPEALFKQHLKVFGLTAGPNYIMNIRTERVKILGLQGPADYNNLQRIKEELIYAEEVFERLNAIVINTEYKSIEESAFYIEKYLNRS</sequence>
<dbReference type="GO" id="GO:0005524">
    <property type="term" value="F:ATP binding"/>
    <property type="evidence" value="ECO:0007669"/>
    <property type="project" value="InterPro"/>
</dbReference>
<dbReference type="EMBL" id="SCWC02000008">
    <property type="protein sequence ID" value="KAA1037595.1"/>
    <property type="molecule type" value="Genomic_DNA"/>
</dbReference>
<reference evidence="7 9" key="1">
    <citation type="submission" date="2019-09" db="EMBL/GenBank/DDBJ databases">
        <authorList>
            <person name="Mazhar S."/>
            <person name="Altermann E."/>
            <person name="Hill C."/>
            <person name="Mcauliffe O."/>
        </authorList>
    </citation>
    <scope>NUCLEOTIDE SEQUENCE [LARGE SCALE GENOMIC DNA]</scope>
    <source>
        <strain evidence="7 9">ATCC 51831</strain>
    </source>
</reference>
<dbReference type="OrthoDB" id="9782201at2"/>
<keyword evidence="1 5" id="KW-0723">Serine/threonine-protein kinase</keyword>
<dbReference type="GO" id="GO:0004674">
    <property type="term" value="F:protein serine/threonine kinase activity"/>
    <property type="evidence" value="ECO:0007669"/>
    <property type="project" value="UniProtKB-UniRule"/>
</dbReference>
<evidence type="ECO:0000313" key="8">
    <source>
        <dbReference type="EMBL" id="UTH14104.1"/>
    </source>
</evidence>
<keyword evidence="2 5" id="KW-0808">Transferase</keyword>